<reference evidence="1" key="2">
    <citation type="submission" date="2018-07" db="EMBL/GenBank/DDBJ databases">
        <authorList>
            <consortium name="NCBI Pathogen Detection Project"/>
        </authorList>
    </citation>
    <scope>NUCLEOTIDE SEQUENCE</scope>
    <source>
        <strain evidence="1">M264</strain>
    </source>
</reference>
<sequence length="35" mass="3896">MWQAYKNEVKLIDITNTPDNVNWPVPPGGGEPAMI</sequence>
<comment type="caution">
    <text evidence="1">The sequence shown here is derived from an EMBL/GenBank/DDBJ whole genome shotgun (WGS) entry which is preliminary data.</text>
</comment>
<name>A0A738DXM2_SALAE</name>
<reference evidence="1" key="1">
    <citation type="journal article" date="2018" name="Genome Biol.">
        <title>SKESA: strategic k-mer extension for scrupulous assemblies.</title>
        <authorList>
            <person name="Souvorov A."/>
            <person name="Agarwala R."/>
            <person name="Lipman D.J."/>
        </authorList>
    </citation>
    <scope>NUCLEOTIDE SEQUENCE</scope>
    <source>
        <strain evidence="1">M264</strain>
    </source>
</reference>
<evidence type="ECO:0000313" key="1">
    <source>
        <dbReference type="EMBL" id="HAE8731869.1"/>
    </source>
</evidence>
<dbReference type="AlphaFoldDB" id="A0A738DXM2"/>
<dbReference type="EMBL" id="DAATII010000004">
    <property type="protein sequence ID" value="HAE8731869.1"/>
    <property type="molecule type" value="Genomic_DNA"/>
</dbReference>
<protein>
    <submittedName>
        <fullName evidence="1">Phage tail protein</fullName>
    </submittedName>
</protein>
<proteinExistence type="predicted"/>
<accession>A0A738DXM2</accession>
<gene>
    <name evidence="1" type="ORF">G4W92_001377</name>
</gene>
<organism evidence="1">
    <name type="scientific">Salmonella abortus-equi</name>
    <dbReference type="NCBI Taxonomy" id="607"/>
    <lineage>
        <taxon>Bacteria</taxon>
        <taxon>Pseudomonadati</taxon>
        <taxon>Pseudomonadota</taxon>
        <taxon>Gammaproteobacteria</taxon>
        <taxon>Enterobacterales</taxon>
        <taxon>Enterobacteriaceae</taxon>
        <taxon>Salmonella</taxon>
    </lineage>
</organism>